<evidence type="ECO:0000313" key="3">
    <source>
        <dbReference type="Proteomes" id="UP000002595"/>
    </source>
</evidence>
<evidence type="ECO:0000313" key="2">
    <source>
        <dbReference type="EMBL" id="ABL87468.1"/>
    </source>
</evidence>
<sequence length="100" mass="10683">MGAGQKFYKTNPRRRRKGGVERRVPAMLLTFAATRAVAVVSNLPTLALSILAIPTAALATLTAKTAANPFLNPPTPLNNATTHHFPLPRFTCLTSSLSGR</sequence>
<dbReference type="HOGENOM" id="CLU_2299451_0_0_2"/>
<dbReference type="Proteomes" id="UP000002595">
    <property type="component" value="Chromosome"/>
</dbReference>
<keyword evidence="3" id="KW-1185">Reference proteome</keyword>
<dbReference type="EMBL" id="CP000504">
    <property type="protein sequence ID" value="ABL87468.1"/>
    <property type="molecule type" value="Genomic_DNA"/>
</dbReference>
<dbReference type="AlphaFoldDB" id="A1RR86"/>
<keyword evidence="1" id="KW-1133">Transmembrane helix</keyword>
<keyword evidence="1" id="KW-0472">Membrane</keyword>
<accession>A1RR86</accession>
<evidence type="ECO:0000256" key="1">
    <source>
        <dbReference type="SAM" id="Phobius"/>
    </source>
</evidence>
<dbReference type="KEGG" id="pis:Pisl_0289"/>
<organism evidence="2 3">
    <name type="scientific">Pyrobaculum islandicum (strain DSM 4184 / JCM 9189 / GEO3)</name>
    <dbReference type="NCBI Taxonomy" id="384616"/>
    <lineage>
        <taxon>Archaea</taxon>
        <taxon>Thermoproteota</taxon>
        <taxon>Thermoprotei</taxon>
        <taxon>Thermoproteales</taxon>
        <taxon>Thermoproteaceae</taxon>
        <taxon>Pyrobaculum</taxon>
    </lineage>
</organism>
<protein>
    <submittedName>
        <fullName evidence="2">Uncharacterized protein</fullName>
    </submittedName>
</protein>
<keyword evidence="1" id="KW-0812">Transmembrane</keyword>
<gene>
    <name evidence="2" type="ordered locus">Pisl_0289</name>
</gene>
<name>A1RR86_PYRIL</name>
<feature type="transmembrane region" description="Helical" evidence="1">
    <location>
        <begin position="46"/>
        <end position="63"/>
    </location>
</feature>
<proteinExistence type="predicted"/>
<reference evidence="2" key="1">
    <citation type="submission" date="2006-12" db="EMBL/GenBank/DDBJ databases">
        <title>Complete sequence of Pyrobaculum islandicum DSM 4184.</title>
        <authorList>
            <person name="Copeland A."/>
            <person name="Lucas S."/>
            <person name="Lapidus A."/>
            <person name="Barry K."/>
            <person name="Detter J.C."/>
            <person name="Glavina del Rio T."/>
            <person name="Dalin E."/>
            <person name="Tice H."/>
            <person name="Pitluck S."/>
            <person name="Meincke L."/>
            <person name="Brettin T."/>
            <person name="Bruce D."/>
            <person name="Han C."/>
            <person name="Tapia R."/>
            <person name="Gilna P."/>
            <person name="Schmutz J."/>
            <person name="Larimer F."/>
            <person name="Land M."/>
            <person name="Hauser L."/>
            <person name="Kyrpides N."/>
            <person name="Mikhailova N."/>
            <person name="Cozen A.E."/>
            <person name="Fitz-Gibbon S.T."/>
            <person name="House C.H."/>
            <person name="Saltikov C."/>
            <person name="Lowe T."/>
            <person name="Richardson P."/>
        </authorList>
    </citation>
    <scope>NUCLEOTIDE SEQUENCE [LARGE SCALE GENOMIC DNA]</scope>
    <source>
        <strain evidence="2">DSM 4184</strain>
    </source>
</reference>